<dbReference type="Proteomes" id="UP000487989">
    <property type="component" value="Unassembled WGS sequence"/>
</dbReference>
<proteinExistence type="predicted"/>
<accession>A0A6I0LCN7</accession>
<gene>
    <name evidence="1" type="ORF">GAP48_18705</name>
</gene>
<dbReference type="EMBL" id="WCTJ01000039">
    <property type="protein sequence ID" value="KAB4248421.1"/>
    <property type="molecule type" value="Genomic_DNA"/>
</dbReference>
<protein>
    <submittedName>
        <fullName evidence="1">Uncharacterized protein</fullName>
    </submittedName>
</protein>
<evidence type="ECO:0000313" key="1">
    <source>
        <dbReference type="EMBL" id="KAB4248421.1"/>
    </source>
</evidence>
<evidence type="ECO:0000313" key="2">
    <source>
        <dbReference type="Proteomes" id="UP000487989"/>
    </source>
</evidence>
<dbReference type="AlphaFoldDB" id="A0A6I0LCN7"/>
<sequence length="152" mass="17971">MHNIYEETIKKVEQGSRFSVNFQQRSLKIDGKFVIQNGKYEGECGIKQDGHSLKTITQLFVRYHHSLPSERSVSKRKNYFIALPEHKLSDEDMLYGETREVAQIKLELYVLLAIITGSLKWNDFAKDKWFWQSPEHKDLIILKDWVEPKKEN</sequence>
<comment type="caution">
    <text evidence="1">The sequence shown here is derived from an EMBL/GenBank/DDBJ whole genome shotgun (WGS) entry which is preliminary data.</text>
</comment>
<name>A0A6I0LCN7_BACUN</name>
<reference evidence="1 2" key="1">
    <citation type="journal article" date="2019" name="Nat. Med.">
        <title>A library of human gut bacterial isolates paired with longitudinal multiomics data enables mechanistic microbiome research.</title>
        <authorList>
            <person name="Poyet M."/>
            <person name="Groussin M."/>
            <person name="Gibbons S.M."/>
            <person name="Avila-Pacheco J."/>
            <person name="Jiang X."/>
            <person name="Kearney S.M."/>
            <person name="Perrotta A.R."/>
            <person name="Berdy B."/>
            <person name="Zhao S."/>
            <person name="Lieberman T.D."/>
            <person name="Swanson P.K."/>
            <person name="Smith M."/>
            <person name="Roesemann S."/>
            <person name="Alexander J.E."/>
            <person name="Rich S.A."/>
            <person name="Livny J."/>
            <person name="Vlamakis H."/>
            <person name="Clish C."/>
            <person name="Bullock K."/>
            <person name="Deik A."/>
            <person name="Scott J."/>
            <person name="Pierce K.A."/>
            <person name="Xavier R.J."/>
            <person name="Alm E.J."/>
        </authorList>
    </citation>
    <scope>NUCLEOTIDE SEQUENCE [LARGE SCALE GENOMIC DNA]</scope>
    <source>
        <strain evidence="1 2">BIOML-A3</strain>
    </source>
</reference>
<organism evidence="1 2">
    <name type="scientific">Bacteroides uniformis</name>
    <dbReference type="NCBI Taxonomy" id="820"/>
    <lineage>
        <taxon>Bacteria</taxon>
        <taxon>Pseudomonadati</taxon>
        <taxon>Bacteroidota</taxon>
        <taxon>Bacteroidia</taxon>
        <taxon>Bacteroidales</taxon>
        <taxon>Bacteroidaceae</taxon>
        <taxon>Bacteroides</taxon>
    </lineage>
</organism>